<name>A0A6L2Q8H1_COPFO</name>
<sequence>MKPSRLQARLHKRHPDKGGCDIALFRKLKETFEKRRAFTLLSFKRKPDADVDNGLVICANMQWDETPAPDNEALLMAYKRFIKNEEAQEEMLFSKLTTNTKEESMFEELQRYLK</sequence>
<gene>
    <name evidence="1" type="ORF">Cfor_06022</name>
</gene>
<organism evidence="1 2">
    <name type="scientific">Coptotermes formosanus</name>
    <name type="common">Formosan subterranean termite</name>
    <dbReference type="NCBI Taxonomy" id="36987"/>
    <lineage>
        <taxon>Eukaryota</taxon>
        <taxon>Metazoa</taxon>
        <taxon>Ecdysozoa</taxon>
        <taxon>Arthropoda</taxon>
        <taxon>Hexapoda</taxon>
        <taxon>Insecta</taxon>
        <taxon>Pterygota</taxon>
        <taxon>Neoptera</taxon>
        <taxon>Polyneoptera</taxon>
        <taxon>Dictyoptera</taxon>
        <taxon>Blattodea</taxon>
        <taxon>Blattoidea</taxon>
        <taxon>Termitoidae</taxon>
        <taxon>Rhinotermitidae</taxon>
        <taxon>Coptotermes</taxon>
    </lineage>
</organism>
<protein>
    <submittedName>
        <fullName evidence="1">Uncharacterized protein</fullName>
    </submittedName>
</protein>
<dbReference type="EMBL" id="BLKM01002586">
    <property type="protein sequence ID" value="GFG40744.1"/>
    <property type="molecule type" value="Genomic_DNA"/>
</dbReference>
<dbReference type="OrthoDB" id="1101576at2759"/>
<reference evidence="2" key="1">
    <citation type="submission" date="2020-01" db="EMBL/GenBank/DDBJ databases">
        <title>Draft genome sequence of the Termite Coptotermes fromosanus.</title>
        <authorList>
            <person name="Itakura S."/>
            <person name="Yosikawa Y."/>
            <person name="Umezawa K."/>
        </authorList>
    </citation>
    <scope>NUCLEOTIDE SEQUENCE [LARGE SCALE GENOMIC DNA]</scope>
</reference>
<dbReference type="Proteomes" id="UP000502823">
    <property type="component" value="Unassembled WGS sequence"/>
</dbReference>
<comment type="caution">
    <text evidence="1">The sequence shown here is derived from an EMBL/GenBank/DDBJ whole genome shotgun (WGS) entry which is preliminary data.</text>
</comment>
<keyword evidence="2" id="KW-1185">Reference proteome</keyword>
<dbReference type="InParanoid" id="A0A6L2Q8H1"/>
<evidence type="ECO:0000313" key="1">
    <source>
        <dbReference type="EMBL" id="GFG40744.1"/>
    </source>
</evidence>
<dbReference type="AlphaFoldDB" id="A0A6L2Q8H1"/>
<accession>A0A6L2Q8H1</accession>
<evidence type="ECO:0000313" key="2">
    <source>
        <dbReference type="Proteomes" id="UP000502823"/>
    </source>
</evidence>
<proteinExistence type="predicted"/>